<dbReference type="AlphaFoldDB" id="A0AAV7AS71"/>
<reference evidence="2" key="1">
    <citation type="thesis" date="2020" institute="ProQuest LLC" country="789 East Eisenhower Parkway, Ann Arbor, MI, USA">
        <title>Comparative Genomics and Chromosome Evolution.</title>
        <authorList>
            <person name="Mudd A.B."/>
        </authorList>
    </citation>
    <scope>NUCLEOTIDE SEQUENCE</scope>
    <source>
        <strain evidence="2">237g6f4</strain>
        <tissue evidence="2">Blood</tissue>
    </source>
</reference>
<feature type="transmembrane region" description="Helical" evidence="1">
    <location>
        <begin position="12"/>
        <end position="30"/>
    </location>
</feature>
<sequence length="99" mass="11607">MLYYTPMQAPLRGILMPTITMWYIGFFKVLHLASLGESRLTEEDHFGMFHKEIKTCLLANKRLETWSLHLNALKDPGNCIHLCHMLYILCYKHPSCHTK</sequence>
<evidence type="ECO:0000256" key="1">
    <source>
        <dbReference type="SAM" id="Phobius"/>
    </source>
</evidence>
<gene>
    <name evidence="2" type="ORF">GDO81_016143</name>
</gene>
<keyword evidence="1" id="KW-1133">Transmembrane helix</keyword>
<dbReference type="Proteomes" id="UP000824782">
    <property type="component" value="Unassembled WGS sequence"/>
</dbReference>
<accession>A0AAV7AS71</accession>
<keyword evidence="3" id="KW-1185">Reference proteome</keyword>
<organism evidence="2 3">
    <name type="scientific">Engystomops pustulosus</name>
    <name type="common">Tungara frog</name>
    <name type="synonym">Physalaemus pustulosus</name>
    <dbReference type="NCBI Taxonomy" id="76066"/>
    <lineage>
        <taxon>Eukaryota</taxon>
        <taxon>Metazoa</taxon>
        <taxon>Chordata</taxon>
        <taxon>Craniata</taxon>
        <taxon>Vertebrata</taxon>
        <taxon>Euteleostomi</taxon>
        <taxon>Amphibia</taxon>
        <taxon>Batrachia</taxon>
        <taxon>Anura</taxon>
        <taxon>Neobatrachia</taxon>
        <taxon>Hyloidea</taxon>
        <taxon>Leptodactylidae</taxon>
        <taxon>Leiuperinae</taxon>
        <taxon>Engystomops</taxon>
    </lineage>
</organism>
<comment type="caution">
    <text evidence="2">The sequence shown here is derived from an EMBL/GenBank/DDBJ whole genome shotgun (WGS) entry which is preliminary data.</text>
</comment>
<evidence type="ECO:0000313" key="2">
    <source>
        <dbReference type="EMBL" id="KAG8563590.1"/>
    </source>
</evidence>
<proteinExistence type="predicted"/>
<protein>
    <submittedName>
        <fullName evidence="2">Uncharacterized protein</fullName>
    </submittedName>
</protein>
<evidence type="ECO:0000313" key="3">
    <source>
        <dbReference type="Proteomes" id="UP000824782"/>
    </source>
</evidence>
<name>A0AAV7AS71_ENGPU</name>
<dbReference type="EMBL" id="WNYA01000007">
    <property type="protein sequence ID" value="KAG8563590.1"/>
    <property type="molecule type" value="Genomic_DNA"/>
</dbReference>
<keyword evidence="1" id="KW-0812">Transmembrane</keyword>
<keyword evidence="1" id="KW-0472">Membrane</keyword>